<dbReference type="Proteomes" id="UP000616499">
    <property type="component" value="Unassembled WGS sequence"/>
</dbReference>
<evidence type="ECO:0000256" key="1">
    <source>
        <dbReference type="SAM" id="MobiDB-lite"/>
    </source>
</evidence>
<proteinExistence type="predicted"/>
<sequence>MSILKVTNPKAEALEEARERRKAPVPLALATSRMDGERSRHRSYGAIGSSFVKRQLSDALPVAGMMASRNRVNLPGSKQVNVSH</sequence>
<name>A0ABQ2H4N9_9PSED</name>
<comment type="caution">
    <text evidence="2">The sequence shown here is derived from an EMBL/GenBank/DDBJ whole genome shotgun (WGS) entry which is preliminary data.</text>
</comment>
<keyword evidence="3" id="KW-1185">Reference proteome</keyword>
<organism evidence="2 3">
    <name type="scientific">Pseudomonas asuensis</name>
    <dbReference type="NCBI Taxonomy" id="1825787"/>
    <lineage>
        <taxon>Bacteria</taxon>
        <taxon>Pseudomonadati</taxon>
        <taxon>Pseudomonadota</taxon>
        <taxon>Gammaproteobacteria</taxon>
        <taxon>Pseudomonadales</taxon>
        <taxon>Pseudomonadaceae</taxon>
        <taxon>Pseudomonas</taxon>
    </lineage>
</organism>
<evidence type="ECO:0000313" key="2">
    <source>
        <dbReference type="EMBL" id="GGM30525.1"/>
    </source>
</evidence>
<reference evidence="3" key="1">
    <citation type="journal article" date="2019" name="Int. J. Syst. Evol. Microbiol.">
        <title>The Global Catalogue of Microorganisms (GCM) 10K type strain sequencing project: providing services to taxonomists for standard genome sequencing and annotation.</title>
        <authorList>
            <consortium name="The Broad Institute Genomics Platform"/>
            <consortium name="The Broad Institute Genome Sequencing Center for Infectious Disease"/>
            <person name="Wu L."/>
            <person name="Ma J."/>
        </authorList>
    </citation>
    <scope>NUCLEOTIDE SEQUENCE [LARGE SCALE GENOMIC DNA]</scope>
    <source>
        <strain evidence="3">JCM 13501</strain>
    </source>
</reference>
<protein>
    <recommendedName>
        <fullName evidence="4">Transcriptional regulator</fullName>
    </recommendedName>
</protein>
<feature type="region of interest" description="Disordered" evidence="1">
    <location>
        <begin position="1"/>
        <end position="22"/>
    </location>
</feature>
<accession>A0ABQ2H4N9</accession>
<evidence type="ECO:0008006" key="4">
    <source>
        <dbReference type="Google" id="ProtNLM"/>
    </source>
</evidence>
<dbReference type="EMBL" id="BMNW01000019">
    <property type="protein sequence ID" value="GGM30525.1"/>
    <property type="molecule type" value="Genomic_DNA"/>
</dbReference>
<evidence type="ECO:0000313" key="3">
    <source>
        <dbReference type="Proteomes" id="UP000616499"/>
    </source>
</evidence>
<gene>
    <name evidence="2" type="ORF">GCM10009425_46440</name>
</gene>